<evidence type="ECO:0000256" key="3">
    <source>
        <dbReference type="SAM" id="MobiDB-lite"/>
    </source>
</evidence>
<keyword evidence="2" id="KW-0564">Palmitate</keyword>
<accession>A0ABN4TK34</accession>
<gene>
    <name evidence="4" type="ORF">BKK80_19010</name>
</gene>
<evidence type="ECO:0000256" key="2">
    <source>
        <dbReference type="RuleBase" id="RU362097"/>
    </source>
</evidence>
<keyword evidence="5" id="KW-1185">Reference proteome</keyword>
<dbReference type="PANTHER" id="PTHR30203">
    <property type="entry name" value="OUTER MEMBRANE CATION EFFLUX PROTEIN"/>
    <property type="match status" value="1"/>
</dbReference>
<dbReference type="InterPro" id="IPR003423">
    <property type="entry name" value="OMP_efflux"/>
</dbReference>
<evidence type="ECO:0000256" key="1">
    <source>
        <dbReference type="ARBA" id="ARBA00007613"/>
    </source>
</evidence>
<keyword evidence="2" id="KW-0449">Lipoprotein</keyword>
<dbReference type="PANTHER" id="PTHR30203:SF25">
    <property type="entry name" value="OUTER MEMBRANE PROTEIN-RELATED"/>
    <property type="match status" value="1"/>
</dbReference>
<feature type="compositionally biased region" description="Low complexity" evidence="3">
    <location>
        <begin position="479"/>
        <end position="495"/>
    </location>
</feature>
<feature type="signal peptide" evidence="2">
    <location>
        <begin position="1"/>
        <end position="26"/>
    </location>
</feature>
<protein>
    <submittedName>
        <fullName evidence="4">Multidrug transporter</fullName>
    </submittedName>
</protein>
<dbReference type="NCBIfam" id="TIGR01845">
    <property type="entry name" value="outer_NodT"/>
    <property type="match status" value="1"/>
</dbReference>
<keyword evidence="2" id="KW-0812">Transmembrane</keyword>
<dbReference type="SUPFAM" id="SSF56954">
    <property type="entry name" value="Outer membrane efflux proteins (OEP)"/>
    <property type="match status" value="1"/>
</dbReference>
<dbReference type="Gene3D" id="1.20.1600.10">
    <property type="entry name" value="Outer membrane efflux proteins (OEP)"/>
    <property type="match status" value="1"/>
</dbReference>
<dbReference type="InterPro" id="IPR010131">
    <property type="entry name" value="MdtP/NodT-like"/>
</dbReference>
<comment type="subcellular location">
    <subcellularLocation>
        <location evidence="2">Cell membrane</location>
        <topology evidence="2">Lipid-anchor</topology>
    </subcellularLocation>
</comment>
<keyword evidence="2" id="KW-0732">Signal</keyword>
<organism evidence="4 5">
    <name type="scientific">Cupriavidus malaysiensis</name>
    <dbReference type="NCBI Taxonomy" id="367825"/>
    <lineage>
        <taxon>Bacteria</taxon>
        <taxon>Pseudomonadati</taxon>
        <taxon>Pseudomonadota</taxon>
        <taxon>Betaproteobacteria</taxon>
        <taxon>Burkholderiales</taxon>
        <taxon>Burkholderiaceae</taxon>
        <taxon>Cupriavidus</taxon>
    </lineage>
</organism>
<evidence type="ECO:0000313" key="5">
    <source>
        <dbReference type="Proteomes" id="UP000177515"/>
    </source>
</evidence>
<feature type="chain" id="PRO_5044957778" evidence="2">
    <location>
        <begin position="27"/>
        <end position="509"/>
    </location>
</feature>
<reference evidence="4 5" key="1">
    <citation type="submission" date="2016-10" db="EMBL/GenBank/DDBJ databases">
        <title>Complete genome sequences of three Cupriavidus strains isolated from various Malaysian environments.</title>
        <authorList>
            <person name="Abdullah A.A.-A."/>
            <person name="Shafie N.A.H."/>
            <person name="Lau N.S."/>
        </authorList>
    </citation>
    <scope>NUCLEOTIDE SEQUENCE [LARGE SCALE GENOMIC DNA]</scope>
    <source>
        <strain evidence="4 5">USMAA1020</strain>
    </source>
</reference>
<keyword evidence="2" id="KW-0472">Membrane</keyword>
<name>A0ABN4TK34_9BURK</name>
<dbReference type="RefSeq" id="WP_071070498.1">
    <property type="nucleotide sequence ID" value="NZ_CP017754.1"/>
</dbReference>
<dbReference type="Pfam" id="PF02321">
    <property type="entry name" value="OEP"/>
    <property type="match status" value="2"/>
</dbReference>
<dbReference type="Gene3D" id="2.20.200.10">
    <property type="entry name" value="Outer membrane efflux proteins (OEP)"/>
    <property type="match status" value="1"/>
</dbReference>
<feature type="compositionally biased region" description="Basic and acidic residues" evidence="3">
    <location>
        <begin position="500"/>
        <end position="509"/>
    </location>
</feature>
<feature type="region of interest" description="Disordered" evidence="3">
    <location>
        <begin position="479"/>
        <end position="509"/>
    </location>
</feature>
<sequence length="509" mass="53449">MIRLPRLHPRAPALLLALLLGGCAVGPDFSPPAAPLAGATLSPRRAEGLPARLTAEAAPAAWWRLFGDATLDALQARAQAANLDLRAASARVAQSRARMGIAGAALLPALGADGNYGRQAVSANGLFAALGAPSHAIDLWQAGFDAAWEIDLWGRARRLLEQAQAGTQAALLAREAVRVSLSAEVARTYLQWRGVQAQLDIAGANRAIAAHALRLAQSREANGVATRFDTAAAQAQLATVTALEPELERQRDALLNALALLLALPPRELDGELTRAMPLPAMPPALPVGLPSELARRRPDILQAEAELHAATAAVGAAQADFYPRLTLKARLGAEAFQFTDLGNWASRNFLVGPTLYLPIFEGGRLKQTLALTEAGQQAAAIAYQKTVLQAWHEIDNALDAWAAEQRRHAELARAEAQNRVALQAAERAWQQGAADYLPVLVAQRNLLGGQLALSDSATTATLTVVALYKALGGGWEAGTTADPAPGEAAATANTSLPPPDERGQGANS</sequence>
<comment type="similarity">
    <text evidence="1 2">Belongs to the outer membrane factor (OMF) (TC 1.B.17) family.</text>
</comment>
<evidence type="ECO:0000313" key="4">
    <source>
        <dbReference type="EMBL" id="AOZ07687.1"/>
    </source>
</evidence>
<dbReference type="EMBL" id="CP017754">
    <property type="protein sequence ID" value="AOZ07687.1"/>
    <property type="molecule type" value="Genomic_DNA"/>
</dbReference>
<proteinExistence type="inferred from homology"/>
<dbReference type="Proteomes" id="UP000177515">
    <property type="component" value="Chromosome 1"/>
</dbReference>
<dbReference type="PROSITE" id="PS51257">
    <property type="entry name" value="PROKAR_LIPOPROTEIN"/>
    <property type="match status" value="1"/>
</dbReference>
<keyword evidence="2" id="KW-1134">Transmembrane beta strand</keyword>